<evidence type="ECO:0000313" key="5">
    <source>
        <dbReference type="Proteomes" id="UP000255443"/>
    </source>
</evidence>
<reference evidence="4 5" key="1">
    <citation type="submission" date="2018-06" db="EMBL/GenBank/DDBJ databases">
        <authorList>
            <consortium name="Pathogen Informatics"/>
            <person name="Doyle S."/>
        </authorList>
    </citation>
    <scope>NUCLEOTIDE SEQUENCE [LARGE SCALE GENOMIC DNA]</scope>
    <source>
        <strain evidence="2 4">NCTC7295</strain>
        <strain evidence="3 5">NCTC7303</strain>
    </source>
</reference>
<organism evidence="3 5">
    <name type="scientific">Salmonella enterica subsp. arizonae</name>
    <dbReference type="NCBI Taxonomy" id="59203"/>
    <lineage>
        <taxon>Bacteria</taxon>
        <taxon>Pseudomonadati</taxon>
        <taxon>Pseudomonadota</taxon>
        <taxon>Gammaproteobacteria</taxon>
        <taxon>Enterobacterales</taxon>
        <taxon>Enterobacteriaceae</taxon>
        <taxon>Salmonella</taxon>
    </lineage>
</organism>
<evidence type="ECO:0000256" key="1">
    <source>
        <dbReference type="SAM" id="Phobius"/>
    </source>
</evidence>
<feature type="transmembrane region" description="Helical" evidence="1">
    <location>
        <begin position="34"/>
        <end position="59"/>
    </location>
</feature>
<feature type="transmembrane region" description="Helical" evidence="1">
    <location>
        <begin position="6"/>
        <end position="27"/>
    </location>
</feature>
<evidence type="ECO:0000313" key="2">
    <source>
        <dbReference type="EMBL" id="SUG14127.1"/>
    </source>
</evidence>
<dbReference type="EMBL" id="UGWZ01000001">
    <property type="protein sequence ID" value="SUG14127.1"/>
    <property type="molecule type" value="Genomic_DNA"/>
</dbReference>
<dbReference type="Proteomes" id="UP000255443">
    <property type="component" value="Unassembled WGS sequence"/>
</dbReference>
<name>A0A379SPR6_SALER</name>
<protein>
    <submittedName>
        <fullName evidence="3">4-amino-4-deoxy-L-arabinose-phospho-UDP flippase subunit F</fullName>
    </submittedName>
</protein>
<dbReference type="OMA" id="NEPMSLR"/>
<dbReference type="Proteomes" id="UP000254124">
    <property type="component" value="Unassembled WGS sequence"/>
</dbReference>
<proteinExistence type="predicted"/>
<keyword evidence="1" id="KW-0472">Membrane</keyword>
<keyword evidence="1" id="KW-1133">Transmembrane helix</keyword>
<gene>
    <name evidence="3" type="primary">arnF</name>
    <name evidence="2" type="ORF">NCTC7295_01740</name>
    <name evidence="3" type="ORF">NCTC7303_02481</name>
</gene>
<feature type="transmembrane region" description="Helical" evidence="1">
    <location>
        <begin position="71"/>
        <end position="91"/>
    </location>
</feature>
<evidence type="ECO:0000313" key="3">
    <source>
        <dbReference type="EMBL" id="SUG30270.1"/>
    </source>
</evidence>
<dbReference type="EMBL" id="UGXC01000002">
    <property type="protein sequence ID" value="SUG30270.1"/>
    <property type="molecule type" value="Genomic_DNA"/>
</dbReference>
<sequence>MGVMWGLISVAIASLAQLSLGFSMMRLPSIAHPLAFIAGLGAFTTATLALFAGLAGYLIPVSCWQKTLHSLALSKTYALLSLSYVLVRVVTRSVRRFLSKSDARRIVHCGGDNADFPARQLMMACASTAAIRRRNNIEH</sequence>
<evidence type="ECO:0000313" key="4">
    <source>
        <dbReference type="Proteomes" id="UP000254124"/>
    </source>
</evidence>
<accession>A0A379SPR6</accession>
<keyword evidence="1" id="KW-0812">Transmembrane</keyword>
<dbReference type="AlphaFoldDB" id="A0A379SPR6"/>